<name>A0A1I7X999_HETBA</name>
<dbReference type="Proteomes" id="UP000095283">
    <property type="component" value="Unplaced"/>
</dbReference>
<feature type="region of interest" description="Disordered" evidence="1">
    <location>
        <begin position="37"/>
        <end position="57"/>
    </location>
</feature>
<protein>
    <submittedName>
        <fullName evidence="3">Ovule protein</fullName>
    </submittedName>
</protein>
<sequence length="96" mass="10475">MSDSSAVELISSQEIFKVPSSSTKTIKSAEQDECEDTKLRECGSNGNTKFMENNGTERDSAISGMSIVTPVLNYVQPPWACTPKKGMGYKLEVTSF</sequence>
<keyword evidence="2" id="KW-1185">Reference proteome</keyword>
<dbReference type="WBParaSite" id="Hba_14004">
    <property type="protein sequence ID" value="Hba_14004"/>
    <property type="gene ID" value="Hba_14004"/>
</dbReference>
<evidence type="ECO:0000256" key="1">
    <source>
        <dbReference type="SAM" id="MobiDB-lite"/>
    </source>
</evidence>
<evidence type="ECO:0000313" key="3">
    <source>
        <dbReference type="WBParaSite" id="Hba_14004"/>
    </source>
</evidence>
<dbReference type="AlphaFoldDB" id="A0A1I7X999"/>
<accession>A0A1I7X999</accession>
<organism evidence="2 3">
    <name type="scientific">Heterorhabditis bacteriophora</name>
    <name type="common">Entomopathogenic nematode worm</name>
    <dbReference type="NCBI Taxonomy" id="37862"/>
    <lineage>
        <taxon>Eukaryota</taxon>
        <taxon>Metazoa</taxon>
        <taxon>Ecdysozoa</taxon>
        <taxon>Nematoda</taxon>
        <taxon>Chromadorea</taxon>
        <taxon>Rhabditida</taxon>
        <taxon>Rhabditina</taxon>
        <taxon>Rhabditomorpha</taxon>
        <taxon>Strongyloidea</taxon>
        <taxon>Heterorhabditidae</taxon>
        <taxon>Heterorhabditis</taxon>
    </lineage>
</organism>
<evidence type="ECO:0000313" key="2">
    <source>
        <dbReference type="Proteomes" id="UP000095283"/>
    </source>
</evidence>
<feature type="compositionally biased region" description="Polar residues" evidence="1">
    <location>
        <begin position="44"/>
        <end position="54"/>
    </location>
</feature>
<proteinExistence type="predicted"/>
<reference evidence="3" key="1">
    <citation type="submission" date="2016-11" db="UniProtKB">
        <authorList>
            <consortium name="WormBaseParasite"/>
        </authorList>
    </citation>
    <scope>IDENTIFICATION</scope>
</reference>